<feature type="signal peptide" evidence="1">
    <location>
        <begin position="1"/>
        <end position="19"/>
    </location>
</feature>
<reference evidence="2 3" key="1">
    <citation type="submission" date="2024-04" db="EMBL/GenBank/DDBJ databases">
        <title>Human intestinal bacterial collection.</title>
        <authorList>
            <person name="Pauvert C."/>
            <person name="Hitch T.C.A."/>
            <person name="Clavel T."/>
        </authorList>
    </citation>
    <scope>NUCLEOTIDE SEQUENCE [LARGE SCALE GENOMIC DNA]</scope>
    <source>
        <strain evidence="2 3">CLA-AA-H145</strain>
    </source>
</reference>
<feature type="chain" id="PRO_5046946862" evidence="1">
    <location>
        <begin position="20"/>
        <end position="184"/>
    </location>
</feature>
<dbReference type="Proteomes" id="UP001487296">
    <property type="component" value="Unassembled WGS sequence"/>
</dbReference>
<comment type="caution">
    <text evidence="2">The sequence shown here is derived from an EMBL/GenBank/DDBJ whole genome shotgun (WGS) entry which is preliminary data.</text>
</comment>
<organism evidence="2 3">
    <name type="scientific">Hallella faecis</name>
    <dbReference type="NCBI Taxonomy" id="2841596"/>
    <lineage>
        <taxon>Bacteria</taxon>
        <taxon>Pseudomonadati</taxon>
        <taxon>Bacteroidota</taxon>
        <taxon>Bacteroidia</taxon>
        <taxon>Bacteroidales</taxon>
        <taxon>Prevotellaceae</taxon>
        <taxon>Hallella</taxon>
    </lineage>
</organism>
<evidence type="ECO:0000313" key="2">
    <source>
        <dbReference type="EMBL" id="MEQ2487387.1"/>
    </source>
</evidence>
<dbReference type="EMBL" id="JBBNFP010000044">
    <property type="protein sequence ID" value="MEQ2487387.1"/>
    <property type="molecule type" value="Genomic_DNA"/>
</dbReference>
<accession>A0ABV1FSK1</accession>
<evidence type="ECO:0000256" key="1">
    <source>
        <dbReference type="SAM" id="SignalP"/>
    </source>
</evidence>
<dbReference type="RefSeq" id="WP_215760482.1">
    <property type="nucleotide sequence ID" value="NZ_JAHKBE010000046.1"/>
</dbReference>
<proteinExistence type="predicted"/>
<gene>
    <name evidence="2" type="ORF">AAAT34_10085</name>
</gene>
<protein>
    <submittedName>
        <fullName evidence="2">Uncharacterized protein</fullName>
    </submittedName>
</protein>
<keyword evidence="1" id="KW-0732">Signal</keyword>
<sequence>MKRQYPFFIALLCSMGTMAQTPIANRVKAVAKRLPGQAQIVAKYTDNRRHCLYYTLRDRLLRYDVRTNRREEVTFSSRPYASIIATWMSDDKNTFFIAIDKKGMVPSYLENGQELWMYDSKTRKTKFIGEGFSISHKHNRITIKRASRCINPSAAQSQQHWMIRDHQFDNEGTPLGKSEEYKMR</sequence>
<evidence type="ECO:0000313" key="3">
    <source>
        <dbReference type="Proteomes" id="UP001487296"/>
    </source>
</evidence>
<name>A0ABV1FSK1_9BACT</name>
<keyword evidence="3" id="KW-1185">Reference proteome</keyword>